<evidence type="ECO:0000313" key="2">
    <source>
        <dbReference type="EMBL" id="KAF5380929.1"/>
    </source>
</evidence>
<reference evidence="2 3" key="1">
    <citation type="journal article" date="2020" name="ISME J.">
        <title>Uncovering the hidden diversity of litter-decomposition mechanisms in mushroom-forming fungi.</title>
        <authorList>
            <person name="Floudas D."/>
            <person name="Bentzer J."/>
            <person name="Ahren D."/>
            <person name="Johansson T."/>
            <person name="Persson P."/>
            <person name="Tunlid A."/>
        </authorList>
    </citation>
    <scope>NUCLEOTIDE SEQUENCE [LARGE SCALE GENOMIC DNA]</scope>
    <source>
        <strain evidence="2 3">CBS 661.87</strain>
    </source>
</reference>
<protein>
    <recommendedName>
        <fullName evidence="4">Mitotic checkpoint regulator, MAD2B-interacting-domain-containing protein</fullName>
    </recommendedName>
</protein>
<evidence type="ECO:0008006" key="4">
    <source>
        <dbReference type="Google" id="ProtNLM"/>
    </source>
</evidence>
<dbReference type="Pfam" id="PF10253">
    <property type="entry name" value="PRCC"/>
    <property type="match status" value="1"/>
</dbReference>
<name>A0A8H5HCW6_9AGAR</name>
<gene>
    <name evidence="2" type="ORF">D9615_003987</name>
</gene>
<feature type="compositionally biased region" description="Polar residues" evidence="1">
    <location>
        <begin position="20"/>
        <end position="31"/>
    </location>
</feature>
<organism evidence="2 3">
    <name type="scientific">Tricholomella constricta</name>
    <dbReference type="NCBI Taxonomy" id="117010"/>
    <lineage>
        <taxon>Eukaryota</taxon>
        <taxon>Fungi</taxon>
        <taxon>Dikarya</taxon>
        <taxon>Basidiomycota</taxon>
        <taxon>Agaricomycotina</taxon>
        <taxon>Agaricomycetes</taxon>
        <taxon>Agaricomycetidae</taxon>
        <taxon>Agaricales</taxon>
        <taxon>Tricholomatineae</taxon>
        <taxon>Lyophyllaceae</taxon>
        <taxon>Tricholomella</taxon>
    </lineage>
</organism>
<dbReference type="PANTHER" id="PTHR13621:SF2">
    <property type="entry name" value="PROLINE-RICH PROTEIN PRCC"/>
    <property type="match status" value="1"/>
</dbReference>
<dbReference type="GO" id="GO:0005634">
    <property type="term" value="C:nucleus"/>
    <property type="evidence" value="ECO:0007669"/>
    <property type="project" value="TreeGrafter"/>
</dbReference>
<feature type="region of interest" description="Disordered" evidence="1">
    <location>
        <begin position="333"/>
        <end position="365"/>
    </location>
</feature>
<comment type="caution">
    <text evidence="2">The sequence shown here is derived from an EMBL/GenBank/DDBJ whole genome shotgun (WGS) entry which is preliminary data.</text>
</comment>
<dbReference type="AlphaFoldDB" id="A0A8H5HCW6"/>
<dbReference type="OrthoDB" id="2555634at2759"/>
<evidence type="ECO:0000313" key="3">
    <source>
        <dbReference type="Proteomes" id="UP000565441"/>
    </source>
</evidence>
<dbReference type="InterPro" id="IPR018800">
    <property type="entry name" value="PRCC"/>
</dbReference>
<feature type="region of interest" description="Disordered" evidence="1">
    <location>
        <begin position="1"/>
        <end position="205"/>
    </location>
</feature>
<sequence>MLGIEDYGSASDSDGDHETNTPINQPKSTLAQKPAFFLPPPKSASRTSLTPPKQKRAPKKITIGLPNLPTPKADEDDDLQDERPAAKRPRLEAGAGKSLLLSMLPAPKEKAPIPPPPARVLGGGKGPGLVFNAPRSSPSLASNNDNNEEELHQPTIQASSEDHKDPTSQAPTAPLPFLPPSLKKGRVNVSVEEEKPEVRAQPSAQKQYTPAVDFFSLGSASSSRAALPSASISSSTSIPSLSSAPLVPIFEPPEPSQTDEYPGYYQLPSGAWAAHDPVYYAKFVKKWHDEYNAHVRAMEKGMVKGFEGLDTASVEEVNAMKVMEKAKREIKEREERKAITQGADGGPVAPKMNINASKTSGIARSRHQLSTLLKEAYENREALEEKIAQGKRNRKEAGNKYGF</sequence>
<evidence type="ECO:0000256" key="1">
    <source>
        <dbReference type="SAM" id="MobiDB-lite"/>
    </source>
</evidence>
<keyword evidence="3" id="KW-1185">Reference proteome</keyword>
<proteinExistence type="predicted"/>
<dbReference type="Proteomes" id="UP000565441">
    <property type="component" value="Unassembled WGS sequence"/>
</dbReference>
<accession>A0A8H5HCW6</accession>
<feature type="compositionally biased region" description="Basic and acidic residues" evidence="1">
    <location>
        <begin position="81"/>
        <end position="91"/>
    </location>
</feature>
<feature type="compositionally biased region" description="Polar residues" evidence="1">
    <location>
        <begin position="134"/>
        <end position="145"/>
    </location>
</feature>
<dbReference type="EMBL" id="JAACJP010000012">
    <property type="protein sequence ID" value="KAF5380929.1"/>
    <property type="molecule type" value="Genomic_DNA"/>
</dbReference>
<dbReference type="PANTHER" id="PTHR13621">
    <property type="entry name" value="PROLINE-RICH PROTEIN PRCC"/>
    <property type="match status" value="1"/>
</dbReference>